<dbReference type="CDD" id="cd00090">
    <property type="entry name" value="HTH_ARSR"/>
    <property type="match status" value="1"/>
</dbReference>
<dbReference type="GO" id="GO:0003700">
    <property type="term" value="F:DNA-binding transcription factor activity"/>
    <property type="evidence" value="ECO:0007669"/>
    <property type="project" value="InterPro"/>
</dbReference>
<accession>A0A940PCT6</accession>
<dbReference type="RefSeq" id="WP_209529889.1">
    <property type="nucleotide sequence ID" value="NZ_JAEEGA010000011.1"/>
</dbReference>
<dbReference type="InterPro" id="IPR011991">
    <property type="entry name" value="ArsR-like_HTH"/>
</dbReference>
<dbReference type="PANTHER" id="PTHR30363">
    <property type="entry name" value="HTH-TYPE TRANSCRIPTIONAL REGULATOR SRLR-RELATED"/>
    <property type="match status" value="1"/>
</dbReference>
<dbReference type="InterPro" id="IPR036388">
    <property type="entry name" value="WH-like_DNA-bd_sf"/>
</dbReference>
<protein>
    <submittedName>
        <fullName evidence="5">DeoR/GlpR transcriptional regulator</fullName>
    </submittedName>
</protein>
<evidence type="ECO:0000256" key="2">
    <source>
        <dbReference type="ARBA" id="ARBA00023125"/>
    </source>
</evidence>
<gene>
    <name evidence="5" type="ORF">I6N95_16305</name>
</gene>
<keyword evidence="3" id="KW-0804">Transcription</keyword>
<proteinExistence type="predicted"/>
<dbReference type="InterPro" id="IPR014036">
    <property type="entry name" value="DeoR-like_C"/>
</dbReference>
<reference evidence="5" key="1">
    <citation type="submission" date="2020-12" db="EMBL/GenBank/DDBJ databases">
        <title>Vagococcus allomyrinae sp. nov. and Enterococcus lavae sp. nov., isolated from the larvae of Allomyrina dichotoma.</title>
        <authorList>
            <person name="Lee S.D."/>
        </authorList>
    </citation>
    <scope>NUCLEOTIDE SEQUENCE</scope>
    <source>
        <strain evidence="5">BWB3-3</strain>
    </source>
</reference>
<dbReference type="SUPFAM" id="SSF100950">
    <property type="entry name" value="NagB/RpiA/CoA transferase-like"/>
    <property type="match status" value="1"/>
</dbReference>
<dbReference type="InterPro" id="IPR037171">
    <property type="entry name" value="NagB/RpiA_transferase-like"/>
</dbReference>
<evidence type="ECO:0000256" key="3">
    <source>
        <dbReference type="ARBA" id="ARBA00023163"/>
    </source>
</evidence>
<dbReference type="InterPro" id="IPR001034">
    <property type="entry name" value="DeoR_HTH"/>
</dbReference>
<dbReference type="Proteomes" id="UP000674938">
    <property type="component" value="Unassembled WGS sequence"/>
</dbReference>
<dbReference type="Pfam" id="PF00455">
    <property type="entry name" value="DeoRC"/>
    <property type="match status" value="1"/>
</dbReference>
<dbReference type="SMART" id="SM01134">
    <property type="entry name" value="DeoRC"/>
    <property type="match status" value="1"/>
</dbReference>
<dbReference type="PROSITE" id="PS00894">
    <property type="entry name" value="HTH_DEOR_1"/>
    <property type="match status" value="1"/>
</dbReference>
<comment type="caution">
    <text evidence="5">The sequence shown here is derived from an EMBL/GenBank/DDBJ whole genome shotgun (WGS) entry which is preliminary data.</text>
</comment>
<dbReference type="SMART" id="SM00420">
    <property type="entry name" value="HTH_DEOR"/>
    <property type="match status" value="1"/>
</dbReference>
<dbReference type="PROSITE" id="PS51000">
    <property type="entry name" value="HTH_DEOR_2"/>
    <property type="match status" value="1"/>
</dbReference>
<dbReference type="InterPro" id="IPR050313">
    <property type="entry name" value="Carb_Metab_HTH_regulators"/>
</dbReference>
<dbReference type="PRINTS" id="PR00037">
    <property type="entry name" value="HTHLACR"/>
</dbReference>
<dbReference type="InterPro" id="IPR018356">
    <property type="entry name" value="Tscrpt_reg_HTH_DeoR_CS"/>
</dbReference>
<dbReference type="SUPFAM" id="SSF46785">
    <property type="entry name" value="Winged helix' DNA-binding domain"/>
    <property type="match status" value="1"/>
</dbReference>
<keyword evidence="1" id="KW-0805">Transcription regulation</keyword>
<dbReference type="EMBL" id="JAEEGA010000011">
    <property type="protein sequence ID" value="MBP1042579.1"/>
    <property type="molecule type" value="Genomic_DNA"/>
</dbReference>
<keyword evidence="2" id="KW-0238">DNA-binding</keyword>
<dbReference type="Pfam" id="PF08220">
    <property type="entry name" value="HTH_DeoR"/>
    <property type="match status" value="1"/>
</dbReference>
<dbReference type="AlphaFoldDB" id="A0A940PCT6"/>
<evidence type="ECO:0000313" key="5">
    <source>
        <dbReference type="EMBL" id="MBP1042579.1"/>
    </source>
</evidence>
<evidence type="ECO:0000256" key="1">
    <source>
        <dbReference type="ARBA" id="ARBA00023015"/>
    </source>
</evidence>
<sequence length="247" mass="27545">MIPLTRREKILDELKNSEVVYIDEIARKVGTSEQTIRRDLMYLEKHGLVERFHGGAAKLIDTSRELSVPQRLQRFSESKEAIGKKAASLIEDGDVIFLDGGTTTAAVLNHLANKEITVFTNGIMHISILEKMNLKAFIIGGEMKRKTGCFIGPIAIQAIEKCSFDKVFIGANGVSLKMGYTNADINESELKSTLINHSKQAFVLSDSTKFEIESFHQFASVTDQVTLITNQIPKAYEQKLDSYILSD</sequence>
<feature type="domain" description="HTH deoR-type" evidence="4">
    <location>
        <begin position="3"/>
        <end position="58"/>
    </location>
</feature>
<organism evidence="5 6">
    <name type="scientific">Vagococcus allomyrinae</name>
    <dbReference type="NCBI Taxonomy" id="2794353"/>
    <lineage>
        <taxon>Bacteria</taxon>
        <taxon>Bacillati</taxon>
        <taxon>Bacillota</taxon>
        <taxon>Bacilli</taxon>
        <taxon>Lactobacillales</taxon>
        <taxon>Enterococcaceae</taxon>
        <taxon>Vagococcus</taxon>
    </lineage>
</organism>
<evidence type="ECO:0000259" key="4">
    <source>
        <dbReference type="PROSITE" id="PS51000"/>
    </source>
</evidence>
<keyword evidence="6" id="KW-1185">Reference proteome</keyword>
<dbReference type="Gene3D" id="1.10.10.10">
    <property type="entry name" value="Winged helix-like DNA-binding domain superfamily/Winged helix DNA-binding domain"/>
    <property type="match status" value="1"/>
</dbReference>
<dbReference type="GO" id="GO:0003677">
    <property type="term" value="F:DNA binding"/>
    <property type="evidence" value="ECO:0007669"/>
    <property type="project" value="UniProtKB-KW"/>
</dbReference>
<dbReference type="Gene3D" id="3.40.50.1360">
    <property type="match status" value="1"/>
</dbReference>
<dbReference type="PANTHER" id="PTHR30363:SF56">
    <property type="entry name" value="TRANSCRIPTIONAL REGULATOR, DEOR FAMILY"/>
    <property type="match status" value="1"/>
</dbReference>
<evidence type="ECO:0000313" key="6">
    <source>
        <dbReference type="Proteomes" id="UP000674938"/>
    </source>
</evidence>
<name>A0A940PCT6_9ENTE</name>
<dbReference type="InterPro" id="IPR036390">
    <property type="entry name" value="WH_DNA-bd_sf"/>
</dbReference>